<evidence type="ECO:0000256" key="8">
    <source>
        <dbReference type="ARBA" id="ARBA00023012"/>
    </source>
</evidence>
<evidence type="ECO:0000256" key="4">
    <source>
        <dbReference type="ARBA" id="ARBA00022679"/>
    </source>
</evidence>
<keyword evidence="9" id="KW-0812">Transmembrane</keyword>
<dbReference type="CDD" id="cd16917">
    <property type="entry name" value="HATPase_UhpB-NarQ-NarX-like"/>
    <property type="match status" value="1"/>
</dbReference>
<dbReference type="GO" id="GO:0046983">
    <property type="term" value="F:protein dimerization activity"/>
    <property type="evidence" value="ECO:0007669"/>
    <property type="project" value="InterPro"/>
</dbReference>
<feature type="transmembrane region" description="Helical" evidence="9">
    <location>
        <begin position="48"/>
        <end position="65"/>
    </location>
</feature>
<evidence type="ECO:0000256" key="7">
    <source>
        <dbReference type="ARBA" id="ARBA00022840"/>
    </source>
</evidence>
<evidence type="ECO:0000313" key="12">
    <source>
        <dbReference type="Proteomes" id="UP000186132"/>
    </source>
</evidence>
<dbReference type="AlphaFoldDB" id="A0A1M5DVZ8"/>
<evidence type="ECO:0000256" key="9">
    <source>
        <dbReference type="SAM" id="Phobius"/>
    </source>
</evidence>
<keyword evidence="7" id="KW-0067">ATP-binding</keyword>
<gene>
    <name evidence="11" type="ORF">SAMN05443575_0712</name>
</gene>
<dbReference type="RefSeq" id="WP_143167952.1">
    <property type="nucleotide sequence ID" value="NZ_FQVU01000001.1"/>
</dbReference>
<evidence type="ECO:0000256" key="2">
    <source>
        <dbReference type="ARBA" id="ARBA00012438"/>
    </source>
</evidence>
<dbReference type="OrthoDB" id="227596at2"/>
<dbReference type="Pfam" id="PF02518">
    <property type="entry name" value="HATPase_c"/>
    <property type="match status" value="1"/>
</dbReference>
<feature type="transmembrane region" description="Helical" evidence="9">
    <location>
        <begin position="142"/>
        <end position="160"/>
    </location>
</feature>
<dbReference type="InterPro" id="IPR036890">
    <property type="entry name" value="HATPase_C_sf"/>
</dbReference>
<dbReference type="PANTHER" id="PTHR24421">
    <property type="entry name" value="NITRATE/NITRITE SENSOR PROTEIN NARX-RELATED"/>
    <property type="match status" value="1"/>
</dbReference>
<dbReference type="Proteomes" id="UP000186132">
    <property type="component" value="Unassembled WGS sequence"/>
</dbReference>
<reference evidence="11 12" key="1">
    <citation type="submission" date="2016-11" db="EMBL/GenBank/DDBJ databases">
        <authorList>
            <person name="Jaros S."/>
            <person name="Januszkiewicz K."/>
            <person name="Wedrychowicz H."/>
        </authorList>
    </citation>
    <scope>NUCLEOTIDE SEQUENCE [LARGE SCALE GENOMIC DNA]</scope>
    <source>
        <strain evidence="11 12">DSM 45627</strain>
    </source>
</reference>
<feature type="transmembrane region" description="Helical" evidence="9">
    <location>
        <begin position="20"/>
        <end position="42"/>
    </location>
</feature>
<feature type="domain" description="Histidine kinase" evidence="10">
    <location>
        <begin position="309"/>
        <end position="405"/>
    </location>
</feature>
<keyword evidence="8" id="KW-0902">Two-component regulatory system</keyword>
<dbReference type="Pfam" id="PF23539">
    <property type="entry name" value="DUF7134"/>
    <property type="match status" value="1"/>
</dbReference>
<dbReference type="Gene3D" id="1.20.5.1930">
    <property type="match status" value="1"/>
</dbReference>
<evidence type="ECO:0000259" key="10">
    <source>
        <dbReference type="PROSITE" id="PS50109"/>
    </source>
</evidence>
<dbReference type="EC" id="2.7.13.3" evidence="2"/>
<keyword evidence="9" id="KW-0472">Membrane</keyword>
<proteinExistence type="predicted"/>
<dbReference type="GO" id="GO:0000155">
    <property type="term" value="F:phosphorelay sensor kinase activity"/>
    <property type="evidence" value="ECO:0007669"/>
    <property type="project" value="InterPro"/>
</dbReference>
<keyword evidence="5" id="KW-0547">Nucleotide-binding</keyword>
<dbReference type="InterPro" id="IPR011712">
    <property type="entry name" value="Sig_transdc_His_kin_sub3_dim/P"/>
</dbReference>
<protein>
    <recommendedName>
        <fullName evidence="2">histidine kinase</fullName>
        <ecNumber evidence="2">2.7.13.3</ecNumber>
    </recommendedName>
</protein>
<keyword evidence="12" id="KW-1185">Reference proteome</keyword>
<keyword evidence="9" id="KW-1133">Transmembrane helix</keyword>
<organism evidence="11 12">
    <name type="scientific">Jatrophihabitans endophyticus</name>
    <dbReference type="NCBI Taxonomy" id="1206085"/>
    <lineage>
        <taxon>Bacteria</taxon>
        <taxon>Bacillati</taxon>
        <taxon>Actinomycetota</taxon>
        <taxon>Actinomycetes</taxon>
        <taxon>Jatrophihabitantales</taxon>
        <taxon>Jatrophihabitantaceae</taxon>
        <taxon>Jatrophihabitans</taxon>
    </lineage>
</organism>
<dbReference type="SUPFAM" id="SSF55874">
    <property type="entry name" value="ATPase domain of HSP90 chaperone/DNA topoisomerase II/histidine kinase"/>
    <property type="match status" value="1"/>
</dbReference>
<keyword evidence="4" id="KW-0808">Transferase</keyword>
<evidence type="ECO:0000256" key="3">
    <source>
        <dbReference type="ARBA" id="ARBA00022553"/>
    </source>
</evidence>
<dbReference type="Pfam" id="PF07730">
    <property type="entry name" value="HisKA_3"/>
    <property type="match status" value="1"/>
</dbReference>
<dbReference type="STRING" id="1206085.SAMN05443575_0712"/>
<evidence type="ECO:0000256" key="6">
    <source>
        <dbReference type="ARBA" id="ARBA00022777"/>
    </source>
</evidence>
<evidence type="ECO:0000256" key="1">
    <source>
        <dbReference type="ARBA" id="ARBA00000085"/>
    </source>
</evidence>
<dbReference type="Gene3D" id="3.30.565.10">
    <property type="entry name" value="Histidine kinase-like ATPase, C-terminal domain"/>
    <property type="match status" value="1"/>
</dbReference>
<evidence type="ECO:0000256" key="5">
    <source>
        <dbReference type="ARBA" id="ARBA00022741"/>
    </source>
</evidence>
<dbReference type="InterPro" id="IPR003594">
    <property type="entry name" value="HATPase_dom"/>
</dbReference>
<sequence>MPRWAQRDALRDRPRRAWAFDAAVTLFALLCALYAYMAAYAVSDDEPAAALGWAIVLAMVAPLPLRRVWPVPTYAVVLAVAVTTGWWAEHLVLTPPLAIGLFTVAARCSRRATLGCLLPTELVVVAWASRLYPDGRSWLSEALSLAVAVAAVAALGMYVGTRRALSLELRDRALRLERERDQQAELSAAAERARIARELHDIVAHHLTVMVALADGAAAQAVRAPERSVAAMRTVSATGRQALTDTRRLLGVLRDAADDTGPNAGAASGATRSPLPGLADLTDLVAGVRAAGLTVRYQVVEELPRLDQGTQLALYRLVQEALTNTMKHAGAGASAGVRIGRTAHELCVEVDDDGGGVAAPGVAAPGAGRGLPGMRERIAAVGGEITSGPTPHRGWAVRVRLPLVDVATPVDAS</sequence>
<keyword evidence="3" id="KW-0597">Phosphoprotein</keyword>
<dbReference type="InterPro" id="IPR050482">
    <property type="entry name" value="Sensor_HK_TwoCompSys"/>
</dbReference>
<dbReference type="EMBL" id="FQVU01000001">
    <property type="protein sequence ID" value="SHF71218.1"/>
    <property type="molecule type" value="Genomic_DNA"/>
</dbReference>
<dbReference type="SMART" id="SM00387">
    <property type="entry name" value="HATPase_c"/>
    <property type="match status" value="1"/>
</dbReference>
<name>A0A1M5DVZ8_9ACTN</name>
<dbReference type="PANTHER" id="PTHR24421:SF10">
    <property type="entry name" value="NITRATE_NITRITE SENSOR PROTEIN NARQ"/>
    <property type="match status" value="1"/>
</dbReference>
<dbReference type="PROSITE" id="PS50109">
    <property type="entry name" value="HIS_KIN"/>
    <property type="match status" value="1"/>
</dbReference>
<dbReference type="InterPro" id="IPR005467">
    <property type="entry name" value="His_kinase_dom"/>
</dbReference>
<dbReference type="GO" id="GO:0005524">
    <property type="term" value="F:ATP binding"/>
    <property type="evidence" value="ECO:0007669"/>
    <property type="project" value="UniProtKB-KW"/>
</dbReference>
<accession>A0A1M5DVZ8</accession>
<comment type="catalytic activity">
    <reaction evidence="1">
        <text>ATP + protein L-histidine = ADP + protein N-phospho-L-histidine.</text>
        <dbReference type="EC" id="2.7.13.3"/>
    </reaction>
</comment>
<keyword evidence="6 11" id="KW-0418">Kinase</keyword>
<dbReference type="InterPro" id="IPR055558">
    <property type="entry name" value="DUF7134"/>
</dbReference>
<dbReference type="GO" id="GO:0016020">
    <property type="term" value="C:membrane"/>
    <property type="evidence" value="ECO:0007669"/>
    <property type="project" value="InterPro"/>
</dbReference>
<evidence type="ECO:0000313" key="11">
    <source>
        <dbReference type="EMBL" id="SHF71218.1"/>
    </source>
</evidence>